<gene>
    <name evidence="2 4" type="ORF">BDZ99DRAFT_463270</name>
</gene>
<organism evidence="2">
    <name type="scientific">Mytilinidion resinicola</name>
    <dbReference type="NCBI Taxonomy" id="574789"/>
    <lineage>
        <taxon>Eukaryota</taxon>
        <taxon>Fungi</taxon>
        <taxon>Dikarya</taxon>
        <taxon>Ascomycota</taxon>
        <taxon>Pezizomycotina</taxon>
        <taxon>Dothideomycetes</taxon>
        <taxon>Pleosporomycetidae</taxon>
        <taxon>Mytilinidiales</taxon>
        <taxon>Mytilinidiaceae</taxon>
        <taxon>Mytilinidion</taxon>
    </lineage>
</organism>
<dbReference type="RefSeq" id="XP_033576451.1">
    <property type="nucleotide sequence ID" value="XM_033720043.1"/>
</dbReference>
<feature type="domain" description="ATPase AAA-type core" evidence="1">
    <location>
        <begin position="48"/>
        <end position="134"/>
    </location>
</feature>
<keyword evidence="3" id="KW-1185">Reference proteome</keyword>
<evidence type="ECO:0000313" key="2">
    <source>
        <dbReference type="EMBL" id="KAF2809487.1"/>
    </source>
</evidence>
<dbReference type="EMBL" id="MU003701">
    <property type="protein sequence ID" value="KAF2809487.1"/>
    <property type="molecule type" value="Genomic_DNA"/>
</dbReference>
<evidence type="ECO:0000259" key="1">
    <source>
        <dbReference type="Pfam" id="PF00004"/>
    </source>
</evidence>
<dbReference type="GO" id="GO:0016887">
    <property type="term" value="F:ATP hydrolysis activity"/>
    <property type="evidence" value="ECO:0007669"/>
    <property type="project" value="InterPro"/>
</dbReference>
<dbReference type="GO" id="GO:0005524">
    <property type="term" value="F:ATP binding"/>
    <property type="evidence" value="ECO:0007669"/>
    <property type="project" value="InterPro"/>
</dbReference>
<dbReference type="PANTHER" id="PTHR23070">
    <property type="entry name" value="BCS1 AAA-TYPE ATPASE"/>
    <property type="match status" value="1"/>
</dbReference>
<reference evidence="4" key="3">
    <citation type="submission" date="2025-04" db="UniProtKB">
        <authorList>
            <consortium name="RefSeq"/>
        </authorList>
    </citation>
    <scope>IDENTIFICATION</scope>
    <source>
        <strain evidence="4">CBS 304.34</strain>
    </source>
</reference>
<dbReference type="InterPro" id="IPR003959">
    <property type="entry name" value="ATPase_AAA_core"/>
</dbReference>
<dbReference type="AlphaFoldDB" id="A0A6A6YNP8"/>
<dbReference type="SUPFAM" id="SSF52540">
    <property type="entry name" value="P-loop containing nucleoside triphosphate hydrolases"/>
    <property type="match status" value="1"/>
</dbReference>
<dbReference type="Proteomes" id="UP000504636">
    <property type="component" value="Unplaced"/>
</dbReference>
<name>A0A6A6YNP8_9PEZI</name>
<reference evidence="2 4" key="1">
    <citation type="journal article" date="2020" name="Stud. Mycol.">
        <title>101 Dothideomycetes genomes: a test case for predicting lifestyles and emergence of pathogens.</title>
        <authorList>
            <person name="Haridas S."/>
            <person name="Albert R."/>
            <person name="Binder M."/>
            <person name="Bloem J."/>
            <person name="Labutti K."/>
            <person name="Salamov A."/>
            <person name="Andreopoulos B."/>
            <person name="Baker S."/>
            <person name="Barry K."/>
            <person name="Bills G."/>
            <person name="Bluhm B."/>
            <person name="Cannon C."/>
            <person name="Castanera R."/>
            <person name="Culley D."/>
            <person name="Daum C."/>
            <person name="Ezra D."/>
            <person name="Gonzalez J."/>
            <person name="Henrissat B."/>
            <person name="Kuo A."/>
            <person name="Liang C."/>
            <person name="Lipzen A."/>
            <person name="Lutzoni F."/>
            <person name="Magnuson J."/>
            <person name="Mondo S."/>
            <person name="Nolan M."/>
            <person name="Ohm R."/>
            <person name="Pangilinan J."/>
            <person name="Park H.-J."/>
            <person name="Ramirez L."/>
            <person name="Alfaro M."/>
            <person name="Sun H."/>
            <person name="Tritt A."/>
            <person name="Yoshinaga Y."/>
            <person name="Zwiers L.-H."/>
            <person name="Turgeon B."/>
            <person name="Goodwin S."/>
            <person name="Spatafora J."/>
            <person name="Crous P."/>
            <person name="Grigoriev I."/>
        </authorList>
    </citation>
    <scope>NUCLEOTIDE SEQUENCE</scope>
    <source>
        <strain evidence="2 4">CBS 304.34</strain>
    </source>
</reference>
<dbReference type="Pfam" id="PF00004">
    <property type="entry name" value="AAA"/>
    <property type="match status" value="1"/>
</dbReference>
<dbReference type="InterPro" id="IPR027417">
    <property type="entry name" value="P-loop_NTPase"/>
</dbReference>
<proteinExistence type="predicted"/>
<sequence>MLITASPTVGAIFYGVRLAQERRVSGFALAGYLKYDLRLISLSAVNDNALLEAFGNLEGPCVVVLEDVDSAGITHENAKKGNNSAKLTLSGLLNAIDGNAAPENRPLIMRSNCPEALDDALTRPGRIYRQIYFSHIAQPSAAIYKRLVARLVARDGVISKQEIEPLAKRFAEQIPKNSITPAELQNTCRCIVASQCELSMRSVHGWPN</sequence>
<dbReference type="GeneID" id="54460936"/>
<evidence type="ECO:0000313" key="3">
    <source>
        <dbReference type="Proteomes" id="UP000504636"/>
    </source>
</evidence>
<reference evidence="4" key="2">
    <citation type="submission" date="2020-04" db="EMBL/GenBank/DDBJ databases">
        <authorList>
            <consortium name="NCBI Genome Project"/>
        </authorList>
    </citation>
    <scope>NUCLEOTIDE SEQUENCE</scope>
    <source>
        <strain evidence="4">CBS 304.34</strain>
    </source>
</reference>
<dbReference type="Gene3D" id="3.40.50.300">
    <property type="entry name" value="P-loop containing nucleotide triphosphate hydrolases"/>
    <property type="match status" value="1"/>
</dbReference>
<accession>A0A6A6YNP8</accession>
<dbReference type="InterPro" id="IPR050747">
    <property type="entry name" value="Mitochondrial_chaperone_BCS1"/>
</dbReference>
<protein>
    <recommendedName>
        <fullName evidence="1">ATPase AAA-type core domain-containing protein</fullName>
    </recommendedName>
</protein>
<evidence type="ECO:0000313" key="4">
    <source>
        <dbReference type="RefSeq" id="XP_033576451.1"/>
    </source>
</evidence>
<dbReference type="OrthoDB" id="10251412at2759"/>